<dbReference type="AlphaFoldDB" id="A0A0F7SGY0"/>
<accession>A0A0F7SGY0</accession>
<protein>
    <submittedName>
        <fullName evidence="1">Uncharacterized protein</fullName>
    </submittedName>
</protein>
<name>A0A0F7SGY0_PHARH</name>
<sequence>MICLVNPRRCSRVRLIFLWRVQLGPRTDVMLSANKKTKVVVWPFLQADELRVFRSVFAEIHFMLVFSDTRFPPDFTEFSPSG</sequence>
<organism evidence="1">
    <name type="scientific">Phaffia rhodozyma</name>
    <name type="common">Yeast</name>
    <name type="synonym">Xanthophyllomyces dendrorhous</name>
    <dbReference type="NCBI Taxonomy" id="264483"/>
    <lineage>
        <taxon>Eukaryota</taxon>
        <taxon>Fungi</taxon>
        <taxon>Dikarya</taxon>
        <taxon>Basidiomycota</taxon>
        <taxon>Agaricomycotina</taxon>
        <taxon>Tremellomycetes</taxon>
        <taxon>Cystofilobasidiales</taxon>
        <taxon>Mrakiaceae</taxon>
        <taxon>Phaffia</taxon>
    </lineage>
</organism>
<evidence type="ECO:0000313" key="1">
    <source>
        <dbReference type="EMBL" id="CDZ96599.1"/>
    </source>
</evidence>
<proteinExistence type="predicted"/>
<reference evidence="1" key="1">
    <citation type="submission" date="2014-08" db="EMBL/GenBank/DDBJ databases">
        <authorList>
            <person name="Sharma Rahul"/>
            <person name="Thines Marco"/>
        </authorList>
    </citation>
    <scope>NUCLEOTIDE SEQUENCE</scope>
</reference>
<dbReference type="EMBL" id="LN483144">
    <property type="protein sequence ID" value="CDZ96599.1"/>
    <property type="molecule type" value="Genomic_DNA"/>
</dbReference>